<dbReference type="InterPro" id="IPR016032">
    <property type="entry name" value="Sig_transdc_resp-reg_C-effctor"/>
</dbReference>
<feature type="domain" description="HTH luxR-type" evidence="4">
    <location>
        <begin position="166"/>
        <end position="231"/>
    </location>
</feature>
<dbReference type="Pfam" id="PF03472">
    <property type="entry name" value="Autoind_bind"/>
    <property type="match status" value="1"/>
</dbReference>
<dbReference type="PRINTS" id="PR00038">
    <property type="entry name" value="HTHLUXR"/>
</dbReference>
<dbReference type="EMBL" id="CP089391">
    <property type="protein sequence ID" value="WBL78120.1"/>
    <property type="molecule type" value="Genomic_DNA"/>
</dbReference>
<evidence type="ECO:0000256" key="1">
    <source>
        <dbReference type="ARBA" id="ARBA00023015"/>
    </source>
</evidence>
<dbReference type="PROSITE" id="PS50043">
    <property type="entry name" value="HTH_LUXR_2"/>
    <property type="match status" value="1"/>
</dbReference>
<dbReference type="Pfam" id="PF00196">
    <property type="entry name" value="GerE"/>
    <property type="match status" value="1"/>
</dbReference>
<keyword evidence="3" id="KW-0804">Transcription</keyword>
<evidence type="ECO:0000313" key="6">
    <source>
        <dbReference type="Proteomes" id="UP001179614"/>
    </source>
</evidence>
<dbReference type="Gene3D" id="1.10.10.10">
    <property type="entry name" value="Winged helix-like DNA-binding domain superfamily/Winged helix DNA-binding domain"/>
    <property type="match status" value="1"/>
</dbReference>
<dbReference type="PANTHER" id="PTHR44688">
    <property type="entry name" value="DNA-BINDING TRANSCRIPTIONAL ACTIVATOR DEVR_DOSR"/>
    <property type="match status" value="1"/>
</dbReference>
<dbReference type="SMART" id="SM00421">
    <property type="entry name" value="HTH_LUXR"/>
    <property type="match status" value="1"/>
</dbReference>
<dbReference type="InterPro" id="IPR000792">
    <property type="entry name" value="Tscrpt_reg_LuxR_C"/>
</dbReference>
<dbReference type="PROSITE" id="PS00622">
    <property type="entry name" value="HTH_LUXR_1"/>
    <property type="match status" value="1"/>
</dbReference>
<dbReference type="InterPro" id="IPR036693">
    <property type="entry name" value="TF_LuxR_autoind-bd_dom_sf"/>
</dbReference>
<dbReference type="RefSeq" id="WP_270163403.1">
    <property type="nucleotide sequence ID" value="NZ_CP089391.1"/>
</dbReference>
<keyword evidence="1" id="KW-0805">Transcription regulation</keyword>
<keyword evidence="2" id="KW-0238">DNA-binding</keyword>
<dbReference type="SUPFAM" id="SSF46894">
    <property type="entry name" value="C-terminal effector domain of the bipartite response regulators"/>
    <property type="match status" value="1"/>
</dbReference>
<keyword evidence="6" id="KW-1185">Reference proteome</keyword>
<dbReference type="PANTHER" id="PTHR44688:SF16">
    <property type="entry name" value="DNA-BINDING TRANSCRIPTIONAL ACTIVATOR DEVR_DOSR"/>
    <property type="match status" value="1"/>
</dbReference>
<dbReference type="Gene3D" id="3.30.450.80">
    <property type="entry name" value="Transcription factor LuxR-like, autoinducer-binding domain"/>
    <property type="match status" value="1"/>
</dbReference>
<sequence>MIARIEDFIASSGSAVSAHSLRDLFLKAVEDEGYQNAVFAKTRDRRVVEVPWLKFPTGYADSYIENGWDQIDPVVHFVNSARRPFAWAEACEKTKLSPRQSRFLAECHDLGVHSGITIPLHGPGTDVDLISLSLREEKHARPDRLAIMYGLTFQYRLRLSEINDERRLPGQDLTAKETECLRWCKEGKTNWEIGEILSISEKTVEFHLSNTIRKLGVSNRITAVVKGIQSGIISL</sequence>
<gene>
    <name evidence="5" type="ORF">I3J27_35115</name>
</gene>
<reference evidence="5" key="1">
    <citation type="submission" date="2021-12" db="EMBL/GenBank/DDBJ databases">
        <title>Bradyrhizobium xenonodulans sp. nov.</title>
        <authorList>
            <person name="Claassens R."/>
            <person name="Venter S.N."/>
            <person name="Beukes C.W."/>
            <person name="Stepkowski T."/>
            <person name="Steenkamp E.T."/>
        </authorList>
    </citation>
    <scope>NUCLEOTIDE SEQUENCE</scope>
    <source>
        <strain evidence="5">14AB</strain>
    </source>
</reference>
<evidence type="ECO:0000256" key="2">
    <source>
        <dbReference type="ARBA" id="ARBA00023125"/>
    </source>
</evidence>
<evidence type="ECO:0000256" key="3">
    <source>
        <dbReference type="ARBA" id="ARBA00023163"/>
    </source>
</evidence>
<accession>A0ABY7MI85</accession>
<proteinExistence type="predicted"/>
<dbReference type="InterPro" id="IPR005143">
    <property type="entry name" value="TF_LuxR_autoind-bd_dom"/>
</dbReference>
<evidence type="ECO:0000259" key="4">
    <source>
        <dbReference type="PROSITE" id="PS50043"/>
    </source>
</evidence>
<protein>
    <submittedName>
        <fullName evidence="5">LuxR family transcriptional regulator</fullName>
    </submittedName>
</protein>
<evidence type="ECO:0000313" key="5">
    <source>
        <dbReference type="EMBL" id="WBL78120.1"/>
    </source>
</evidence>
<organism evidence="5 6">
    <name type="scientific">Bradyrhizobium xenonodulans</name>
    <dbReference type="NCBI Taxonomy" id="2736875"/>
    <lineage>
        <taxon>Bacteria</taxon>
        <taxon>Pseudomonadati</taxon>
        <taxon>Pseudomonadota</taxon>
        <taxon>Alphaproteobacteria</taxon>
        <taxon>Hyphomicrobiales</taxon>
        <taxon>Nitrobacteraceae</taxon>
        <taxon>Bradyrhizobium</taxon>
    </lineage>
</organism>
<name>A0ABY7MI85_9BRAD</name>
<dbReference type="SUPFAM" id="SSF75516">
    <property type="entry name" value="Pheromone-binding domain of LuxR-like quorum-sensing transcription factors"/>
    <property type="match status" value="1"/>
</dbReference>
<dbReference type="Proteomes" id="UP001179614">
    <property type="component" value="Chromosome"/>
</dbReference>
<dbReference type="CDD" id="cd06170">
    <property type="entry name" value="LuxR_C_like"/>
    <property type="match status" value="1"/>
</dbReference>
<dbReference type="InterPro" id="IPR036388">
    <property type="entry name" value="WH-like_DNA-bd_sf"/>
</dbReference>